<keyword evidence="2" id="KW-0012">Acyltransferase</keyword>
<reference evidence="2 3" key="1">
    <citation type="submission" date="2024-02" db="EMBL/GenBank/DDBJ databases">
        <title>Roseovarius strain W115 nov., isolated from a marine algae.</title>
        <authorList>
            <person name="Lee M.W."/>
            <person name="Lee J.K."/>
            <person name="Kim J.M."/>
            <person name="Choi D.G."/>
            <person name="Baek J.H."/>
            <person name="Bayburt H."/>
            <person name="Jung J.J."/>
            <person name="Han D.M."/>
            <person name="Jeon C.O."/>
        </authorList>
    </citation>
    <scope>NUCLEOTIDE SEQUENCE [LARGE SCALE GENOMIC DNA]</scope>
    <source>
        <strain evidence="2 3">W115</strain>
    </source>
</reference>
<proteinExistence type="predicted"/>
<name>A0ABZ2TKB0_9RHOB</name>
<dbReference type="SUPFAM" id="SSF55729">
    <property type="entry name" value="Acyl-CoA N-acyltransferases (Nat)"/>
    <property type="match status" value="1"/>
</dbReference>
<organism evidence="2 3">
    <name type="scientific">Roseovarius rhodophyticola</name>
    <dbReference type="NCBI Taxonomy" id="3080827"/>
    <lineage>
        <taxon>Bacteria</taxon>
        <taxon>Pseudomonadati</taxon>
        <taxon>Pseudomonadota</taxon>
        <taxon>Alphaproteobacteria</taxon>
        <taxon>Rhodobacterales</taxon>
        <taxon>Roseobacteraceae</taxon>
        <taxon>Roseovarius</taxon>
    </lineage>
</organism>
<sequence length="179" mass="19030">MVFSDKTEGVEEQIIDLFAATFTASEGADEGALIGNLVSNLLSSTPHEDIYVFTAHDRGEIIAGAIFSRLIYKDDPRSVFILSPMAVVTDRHGQGIGQGLLKHALAVLRDNGVSVAITYGDPAFYGKVGFLPLDEGTAAAPLPLSFPMGWIGQSLSEEPLHALKGKCTCVAALNDPAIW</sequence>
<protein>
    <submittedName>
        <fullName evidence="2">N-acetyltransferase</fullName>
        <ecNumber evidence="2">2.3.1.-</ecNumber>
    </submittedName>
</protein>
<keyword evidence="3" id="KW-1185">Reference proteome</keyword>
<keyword evidence="2" id="KW-0808">Transferase</keyword>
<evidence type="ECO:0000313" key="2">
    <source>
        <dbReference type="EMBL" id="WYK18548.1"/>
    </source>
</evidence>
<evidence type="ECO:0000313" key="3">
    <source>
        <dbReference type="Proteomes" id="UP001281305"/>
    </source>
</evidence>
<evidence type="ECO:0000259" key="1">
    <source>
        <dbReference type="PROSITE" id="PS51186"/>
    </source>
</evidence>
<dbReference type="CDD" id="cd04301">
    <property type="entry name" value="NAT_SF"/>
    <property type="match status" value="1"/>
</dbReference>
<dbReference type="InterPro" id="IPR016181">
    <property type="entry name" value="Acyl_CoA_acyltransferase"/>
</dbReference>
<dbReference type="Proteomes" id="UP001281305">
    <property type="component" value="Chromosome"/>
</dbReference>
<gene>
    <name evidence="2" type="ORF">RZS32_001290</name>
</gene>
<dbReference type="EMBL" id="CP146606">
    <property type="protein sequence ID" value="WYK18548.1"/>
    <property type="molecule type" value="Genomic_DNA"/>
</dbReference>
<accession>A0ABZ2TKB0</accession>
<dbReference type="EC" id="2.3.1.-" evidence="2"/>
<dbReference type="Pfam" id="PF13508">
    <property type="entry name" value="Acetyltransf_7"/>
    <property type="match status" value="1"/>
</dbReference>
<dbReference type="RefSeq" id="WP_317055231.1">
    <property type="nucleotide sequence ID" value="NZ_CP146606.1"/>
</dbReference>
<dbReference type="PROSITE" id="PS51186">
    <property type="entry name" value="GNAT"/>
    <property type="match status" value="1"/>
</dbReference>
<dbReference type="GO" id="GO:0016746">
    <property type="term" value="F:acyltransferase activity"/>
    <property type="evidence" value="ECO:0007669"/>
    <property type="project" value="UniProtKB-KW"/>
</dbReference>
<dbReference type="Gene3D" id="3.40.630.30">
    <property type="match status" value="1"/>
</dbReference>
<feature type="domain" description="N-acetyltransferase" evidence="1">
    <location>
        <begin position="1"/>
        <end position="149"/>
    </location>
</feature>
<dbReference type="InterPro" id="IPR000182">
    <property type="entry name" value="GNAT_dom"/>
</dbReference>